<dbReference type="EMBL" id="JAHRIO010041560">
    <property type="protein sequence ID" value="MEQ2172183.1"/>
    <property type="molecule type" value="Genomic_DNA"/>
</dbReference>
<gene>
    <name evidence="1" type="ORF">GOODEAATRI_018528</name>
</gene>
<sequence length="108" mass="11287">MTFLSCSQTSVNVVALACSVGVARMQLPSAHHVFPFGQPHRESTSKQGSLIAFSAEEGCICFFMAVLAMLAEFKTCSSSSLSAGSRPTLSTSVSVIAALLPEEVQQSG</sequence>
<proteinExistence type="predicted"/>
<evidence type="ECO:0000313" key="1">
    <source>
        <dbReference type="EMBL" id="MEQ2172183.1"/>
    </source>
</evidence>
<comment type="caution">
    <text evidence="1">The sequence shown here is derived from an EMBL/GenBank/DDBJ whole genome shotgun (WGS) entry which is preliminary data.</text>
</comment>
<name>A0ABV0NNR1_9TELE</name>
<reference evidence="1 2" key="1">
    <citation type="submission" date="2021-06" db="EMBL/GenBank/DDBJ databases">
        <authorList>
            <person name="Palmer J.M."/>
        </authorList>
    </citation>
    <scope>NUCLEOTIDE SEQUENCE [LARGE SCALE GENOMIC DNA]</scope>
    <source>
        <strain evidence="1 2">GA_2019</strain>
        <tissue evidence="1">Muscle</tissue>
    </source>
</reference>
<protein>
    <recommendedName>
        <fullName evidence="3">Secreted protein</fullName>
    </recommendedName>
</protein>
<evidence type="ECO:0000313" key="2">
    <source>
        <dbReference type="Proteomes" id="UP001476798"/>
    </source>
</evidence>
<organism evidence="1 2">
    <name type="scientific">Goodea atripinnis</name>
    <dbReference type="NCBI Taxonomy" id="208336"/>
    <lineage>
        <taxon>Eukaryota</taxon>
        <taxon>Metazoa</taxon>
        <taxon>Chordata</taxon>
        <taxon>Craniata</taxon>
        <taxon>Vertebrata</taxon>
        <taxon>Euteleostomi</taxon>
        <taxon>Actinopterygii</taxon>
        <taxon>Neopterygii</taxon>
        <taxon>Teleostei</taxon>
        <taxon>Neoteleostei</taxon>
        <taxon>Acanthomorphata</taxon>
        <taxon>Ovalentaria</taxon>
        <taxon>Atherinomorphae</taxon>
        <taxon>Cyprinodontiformes</taxon>
        <taxon>Goodeidae</taxon>
        <taxon>Goodea</taxon>
    </lineage>
</organism>
<keyword evidence="2" id="KW-1185">Reference proteome</keyword>
<dbReference type="Proteomes" id="UP001476798">
    <property type="component" value="Unassembled WGS sequence"/>
</dbReference>
<accession>A0ABV0NNR1</accession>
<evidence type="ECO:0008006" key="3">
    <source>
        <dbReference type="Google" id="ProtNLM"/>
    </source>
</evidence>